<feature type="signal peptide" evidence="1">
    <location>
        <begin position="1"/>
        <end position="24"/>
    </location>
</feature>
<evidence type="ECO:0000256" key="1">
    <source>
        <dbReference type="SAM" id="SignalP"/>
    </source>
</evidence>
<organism evidence="2 3">
    <name type="scientific">Undibacterium curvum</name>
    <dbReference type="NCBI Taxonomy" id="2762294"/>
    <lineage>
        <taxon>Bacteria</taxon>
        <taxon>Pseudomonadati</taxon>
        <taxon>Pseudomonadota</taxon>
        <taxon>Betaproteobacteria</taxon>
        <taxon>Burkholderiales</taxon>
        <taxon>Oxalobacteraceae</taxon>
        <taxon>Undibacterium</taxon>
    </lineage>
</organism>
<comment type="caution">
    <text evidence="2">The sequence shown here is derived from an EMBL/GenBank/DDBJ whole genome shotgun (WGS) entry which is preliminary data.</text>
</comment>
<reference evidence="2 3" key="1">
    <citation type="submission" date="2020-08" db="EMBL/GenBank/DDBJ databases">
        <title>Novel species isolated from subtropical streams in China.</title>
        <authorList>
            <person name="Lu H."/>
        </authorList>
    </citation>
    <scope>NUCLEOTIDE SEQUENCE [LARGE SCALE GENOMIC DNA]</scope>
    <source>
        <strain evidence="2 3">CY22W</strain>
    </source>
</reference>
<gene>
    <name evidence="2" type="ORF">H8K43_00945</name>
</gene>
<feature type="chain" id="PRO_5046815797" evidence="1">
    <location>
        <begin position="25"/>
        <end position="181"/>
    </location>
</feature>
<dbReference type="Proteomes" id="UP000654304">
    <property type="component" value="Unassembled WGS sequence"/>
</dbReference>
<keyword evidence="3" id="KW-1185">Reference proteome</keyword>
<dbReference type="RefSeq" id="WP_186902121.1">
    <property type="nucleotide sequence ID" value="NZ_JACOGD010000001.1"/>
</dbReference>
<dbReference type="EMBL" id="JACOGD010000001">
    <property type="protein sequence ID" value="MBC3930224.1"/>
    <property type="molecule type" value="Genomic_DNA"/>
</dbReference>
<evidence type="ECO:0000313" key="3">
    <source>
        <dbReference type="Proteomes" id="UP000654304"/>
    </source>
</evidence>
<evidence type="ECO:0000313" key="2">
    <source>
        <dbReference type="EMBL" id="MBC3930224.1"/>
    </source>
</evidence>
<protein>
    <submittedName>
        <fullName evidence="2">Uncharacterized protein</fullName>
    </submittedName>
</protein>
<proteinExistence type="predicted"/>
<dbReference type="Gene3D" id="2.60.40.2970">
    <property type="match status" value="1"/>
</dbReference>
<keyword evidence="1" id="KW-0732">Signal</keyword>
<sequence>MSNVCKSIIIFIFVTFYFAATSNAQVTSSKITKVEDANSVQVTQSVEVAENSIIVTIHYENVSNEPILIMEGVWGIAVRGRPKQIYSLAEPEFVVKVDGVQLDYIGPMVKRYAFTKALFVMFQPKEQSTVFLQIADSFRFLSGKHEYEIVHHHLQFNDITDRINVVQSAPVKFIYDSRKLN</sequence>
<accession>A0ABR6ZZY0</accession>
<name>A0ABR6ZZY0_9BURK</name>